<dbReference type="PANTHER" id="PTHR43806">
    <property type="entry name" value="PEPTIDASE S8"/>
    <property type="match status" value="1"/>
</dbReference>
<reference evidence="9" key="1">
    <citation type="submission" date="2016-10" db="EMBL/GenBank/DDBJ databases">
        <authorList>
            <person name="Varghese N."/>
            <person name="Submissions S."/>
        </authorList>
    </citation>
    <scope>NUCLEOTIDE SEQUENCE [LARGE SCALE GENOMIC DNA]</scope>
    <source>
        <strain evidence="9">DSM 24536</strain>
    </source>
</reference>
<evidence type="ECO:0000256" key="5">
    <source>
        <dbReference type="PROSITE-ProRule" id="PRU01240"/>
    </source>
</evidence>
<feature type="active site" description="Charge relay system" evidence="5">
    <location>
        <position position="287"/>
    </location>
</feature>
<keyword evidence="9" id="KW-1185">Reference proteome</keyword>
<dbReference type="Gene3D" id="3.40.50.200">
    <property type="entry name" value="Peptidase S8/S53 domain"/>
    <property type="match status" value="2"/>
</dbReference>
<dbReference type="PRINTS" id="PR00723">
    <property type="entry name" value="SUBTILISIN"/>
</dbReference>
<feature type="signal peptide" evidence="6">
    <location>
        <begin position="1"/>
        <end position="22"/>
    </location>
</feature>
<protein>
    <submittedName>
        <fullName evidence="8">Subtilase family protein</fullName>
    </submittedName>
</protein>
<feature type="active site" description="Charge relay system" evidence="5">
    <location>
        <position position="71"/>
    </location>
</feature>
<name>A0A1G9VAK7_9SPHI</name>
<dbReference type="InterPro" id="IPR023828">
    <property type="entry name" value="Peptidase_S8_Ser-AS"/>
</dbReference>
<dbReference type="CDD" id="cd07483">
    <property type="entry name" value="Peptidases_S8_Subtilisin_Novo-like"/>
    <property type="match status" value="1"/>
</dbReference>
<comment type="similarity">
    <text evidence="1 5">Belongs to the peptidase S8 family.</text>
</comment>
<keyword evidence="4 5" id="KW-0720">Serine protease</keyword>
<dbReference type="SUPFAM" id="SSF52743">
    <property type="entry name" value="Subtilisin-like"/>
    <property type="match status" value="1"/>
</dbReference>
<dbReference type="Pfam" id="PF00082">
    <property type="entry name" value="Peptidase_S8"/>
    <property type="match status" value="1"/>
</dbReference>
<dbReference type="AlphaFoldDB" id="A0A1G9VAK7"/>
<evidence type="ECO:0000313" key="9">
    <source>
        <dbReference type="Proteomes" id="UP000199226"/>
    </source>
</evidence>
<dbReference type="RefSeq" id="WP_090705564.1">
    <property type="nucleotide sequence ID" value="NZ_FNHH01000020.1"/>
</dbReference>
<dbReference type="GO" id="GO:0004252">
    <property type="term" value="F:serine-type endopeptidase activity"/>
    <property type="evidence" value="ECO:0007669"/>
    <property type="project" value="UniProtKB-UniRule"/>
</dbReference>
<evidence type="ECO:0000256" key="1">
    <source>
        <dbReference type="ARBA" id="ARBA00011073"/>
    </source>
</evidence>
<dbReference type="InterPro" id="IPR036852">
    <property type="entry name" value="Peptidase_S8/S53_dom_sf"/>
</dbReference>
<dbReference type="InterPro" id="IPR034080">
    <property type="entry name" value="Protease_P7-like_dom"/>
</dbReference>
<dbReference type="InterPro" id="IPR015500">
    <property type="entry name" value="Peptidase_S8_subtilisin-rel"/>
</dbReference>
<evidence type="ECO:0000313" key="8">
    <source>
        <dbReference type="EMBL" id="SDM69258.1"/>
    </source>
</evidence>
<keyword evidence="2 5" id="KW-0645">Protease</keyword>
<dbReference type="OrthoDB" id="9798386at2"/>
<dbReference type="EMBL" id="FNHH01000020">
    <property type="protein sequence ID" value="SDM69258.1"/>
    <property type="molecule type" value="Genomic_DNA"/>
</dbReference>
<dbReference type="InterPro" id="IPR050131">
    <property type="entry name" value="Peptidase_S8_subtilisin-like"/>
</dbReference>
<dbReference type="PANTHER" id="PTHR43806:SF11">
    <property type="entry name" value="CEREVISIN-RELATED"/>
    <property type="match status" value="1"/>
</dbReference>
<proteinExistence type="inferred from homology"/>
<dbReference type="GO" id="GO:0006508">
    <property type="term" value="P:proteolysis"/>
    <property type="evidence" value="ECO:0007669"/>
    <property type="project" value="UniProtKB-KW"/>
</dbReference>
<evidence type="ECO:0000256" key="3">
    <source>
        <dbReference type="ARBA" id="ARBA00022801"/>
    </source>
</evidence>
<dbReference type="Proteomes" id="UP000199226">
    <property type="component" value="Unassembled WGS sequence"/>
</dbReference>
<evidence type="ECO:0000256" key="4">
    <source>
        <dbReference type="ARBA" id="ARBA00022825"/>
    </source>
</evidence>
<evidence type="ECO:0000256" key="2">
    <source>
        <dbReference type="ARBA" id="ARBA00022670"/>
    </source>
</evidence>
<feature type="active site" description="Charge relay system" evidence="5">
    <location>
        <position position="461"/>
    </location>
</feature>
<organism evidence="8 9">
    <name type="scientific">Daejeonella rubra</name>
    <dbReference type="NCBI Taxonomy" id="990371"/>
    <lineage>
        <taxon>Bacteria</taxon>
        <taxon>Pseudomonadati</taxon>
        <taxon>Bacteroidota</taxon>
        <taxon>Sphingobacteriia</taxon>
        <taxon>Sphingobacteriales</taxon>
        <taxon>Sphingobacteriaceae</taxon>
        <taxon>Daejeonella</taxon>
    </lineage>
</organism>
<gene>
    <name evidence="8" type="ORF">SAMN05421813_1201</name>
</gene>
<feature type="domain" description="Peptidase S8/S53" evidence="7">
    <location>
        <begin position="65"/>
        <end position="498"/>
    </location>
</feature>
<evidence type="ECO:0000256" key="6">
    <source>
        <dbReference type="SAM" id="SignalP"/>
    </source>
</evidence>
<keyword evidence="6" id="KW-0732">Signal</keyword>
<evidence type="ECO:0000259" key="7">
    <source>
        <dbReference type="Pfam" id="PF00082"/>
    </source>
</evidence>
<accession>A0A1G9VAK7</accession>
<dbReference type="PROSITE" id="PS00138">
    <property type="entry name" value="SUBTILASE_SER"/>
    <property type="match status" value="1"/>
</dbReference>
<dbReference type="InterPro" id="IPR022398">
    <property type="entry name" value="Peptidase_S8_His-AS"/>
</dbReference>
<keyword evidence="3 5" id="KW-0378">Hydrolase</keyword>
<dbReference type="PROSITE" id="PS00137">
    <property type="entry name" value="SUBTILASE_HIS"/>
    <property type="match status" value="1"/>
</dbReference>
<dbReference type="InterPro" id="IPR000209">
    <property type="entry name" value="Peptidase_S8/S53_dom"/>
</dbReference>
<dbReference type="STRING" id="990371.SAMN05421813_1201"/>
<sequence length="545" mass="60419">MNFISKILYTASLLTLPLFALAQSDKDEKPKDNWQNLDLKDDGVFGISTEKAYKELLKGKKSTPVIVAIIDGGIDEEHEDLKKIMWVNTKEIPANGIDDDKNGYVDDINGWNFIGSAKTNVHHDNMELIRLINKYQPKYASALNSTPFNEKERKEFQLYQKLVTDYMAKLQSAQMGLQNTTMIKKYLDEITSSMNNVNPSVDDLNTYKPSNDMQSQVIKFIKPELKKDDFKKFYKELLDGIKYYDAEVKYHLNVDFDPRKDSVGDDYSNSNERIYGNNDITGPDAEHGTHVAGIVSAIRTNDIGIRGVANSVKIMGVRTVPDGDERDKDVANAIRYAVDNGAKILNMSFGKAYAWDKKVVDEAVKYAVSKGVLLVHAAGNDSKNTEKEDNFPTRLFTDSTGVNMGTAEGWIEVGATGWTNDEDLVATFSNFGGKTVDVFAPGVKINSTMPGSTYKENDGTSMAAPVVSGLAALIWSHYPQFTALQVKDIIMNSVTKVEQKVKIKEEGDNKRVLLSEISVSGGVVNAYNALVLAEKTNSTANVKSK</sequence>
<feature type="chain" id="PRO_5011718954" evidence="6">
    <location>
        <begin position="23"/>
        <end position="545"/>
    </location>
</feature>
<dbReference type="PROSITE" id="PS51892">
    <property type="entry name" value="SUBTILASE"/>
    <property type="match status" value="1"/>
</dbReference>